<name>A0A7X4HH55_9BURK</name>
<accession>A0A7X4HH55</accession>
<organism evidence="1 2">
    <name type="scientific">Pseudoduganella aquatica</name>
    <dbReference type="NCBI Taxonomy" id="2660641"/>
    <lineage>
        <taxon>Bacteria</taxon>
        <taxon>Pseudomonadati</taxon>
        <taxon>Pseudomonadota</taxon>
        <taxon>Betaproteobacteria</taxon>
        <taxon>Burkholderiales</taxon>
        <taxon>Oxalobacteraceae</taxon>
        <taxon>Telluria group</taxon>
        <taxon>Pseudoduganella</taxon>
    </lineage>
</organism>
<sequence length="170" mass="19685">MHPHPVNKGIWAMLSKIRKLEQQLRAAGLPQALARLPYWLLALQYYYTMQPKLARIEGVARRIRSWHATVLELCAKEEAKTELIDVRQAMRDDLECTKRTLWDLREICIDVTRLFTTVGYSSRRLARLQEELVRLLSESYECATLLQHTLAEHDAGALALLRQMQDSRAG</sequence>
<keyword evidence="2" id="KW-1185">Reference proteome</keyword>
<proteinExistence type="predicted"/>
<comment type="caution">
    <text evidence="1">The sequence shown here is derived from an EMBL/GenBank/DDBJ whole genome shotgun (WGS) entry which is preliminary data.</text>
</comment>
<dbReference type="Proteomes" id="UP000450676">
    <property type="component" value="Unassembled WGS sequence"/>
</dbReference>
<evidence type="ECO:0000313" key="2">
    <source>
        <dbReference type="Proteomes" id="UP000450676"/>
    </source>
</evidence>
<evidence type="ECO:0000313" key="1">
    <source>
        <dbReference type="EMBL" id="MYN10939.1"/>
    </source>
</evidence>
<gene>
    <name evidence="1" type="ORF">GTP77_26830</name>
</gene>
<reference evidence="1 2" key="1">
    <citation type="submission" date="2019-12" db="EMBL/GenBank/DDBJ databases">
        <title>Novel species isolated from a subtropical stream in China.</title>
        <authorList>
            <person name="Lu H."/>
        </authorList>
    </citation>
    <scope>NUCLEOTIDE SEQUENCE [LARGE SCALE GENOMIC DNA]</scope>
    <source>
        <strain evidence="1 2">FT127W</strain>
    </source>
</reference>
<dbReference type="RefSeq" id="WP_161075218.1">
    <property type="nucleotide sequence ID" value="NZ_CP086370.1"/>
</dbReference>
<dbReference type="AlphaFoldDB" id="A0A7X4HH55"/>
<dbReference type="EMBL" id="WWCU01000049">
    <property type="protein sequence ID" value="MYN10939.1"/>
    <property type="molecule type" value="Genomic_DNA"/>
</dbReference>
<protein>
    <submittedName>
        <fullName evidence="1">Uncharacterized protein</fullName>
    </submittedName>
</protein>